<dbReference type="InterPro" id="IPR051396">
    <property type="entry name" value="Bact_Antivir_Def_Nuclease"/>
</dbReference>
<feature type="domain" description="AAA+ ATPase" evidence="1">
    <location>
        <begin position="22"/>
        <end position="348"/>
    </location>
</feature>
<dbReference type="PANTHER" id="PTHR43581:SF4">
    <property type="entry name" value="ATP_GTP PHOSPHATASE"/>
    <property type="match status" value="1"/>
</dbReference>
<dbReference type="EMBL" id="CP071250">
    <property type="protein sequence ID" value="UUF08310.1"/>
    <property type="molecule type" value="Genomic_DNA"/>
</dbReference>
<evidence type="ECO:0000313" key="2">
    <source>
        <dbReference type="EMBL" id="UUF08310.1"/>
    </source>
</evidence>
<dbReference type="RefSeq" id="WP_212724939.1">
    <property type="nucleotide sequence ID" value="NZ_CP071250.1"/>
</dbReference>
<dbReference type="InterPro" id="IPR038729">
    <property type="entry name" value="Rad50/SbcC_AAA"/>
</dbReference>
<proteinExistence type="predicted"/>
<dbReference type="SUPFAM" id="SSF52540">
    <property type="entry name" value="P-loop containing nucleoside triphosphate hydrolases"/>
    <property type="match status" value="1"/>
</dbReference>
<gene>
    <name evidence="2" type="ORF">J0J70_12150</name>
</gene>
<dbReference type="Pfam" id="PF13304">
    <property type="entry name" value="AAA_21"/>
    <property type="match status" value="1"/>
</dbReference>
<dbReference type="Proteomes" id="UP001058072">
    <property type="component" value="Chromosome"/>
</dbReference>
<dbReference type="InterPro" id="IPR027417">
    <property type="entry name" value="P-loop_NTPase"/>
</dbReference>
<dbReference type="SMART" id="SM00382">
    <property type="entry name" value="AAA"/>
    <property type="match status" value="1"/>
</dbReference>
<dbReference type="GO" id="GO:0016887">
    <property type="term" value="F:ATP hydrolysis activity"/>
    <property type="evidence" value="ECO:0007669"/>
    <property type="project" value="InterPro"/>
</dbReference>
<evidence type="ECO:0000313" key="3">
    <source>
        <dbReference type="Proteomes" id="UP001058072"/>
    </source>
</evidence>
<dbReference type="InterPro" id="IPR003593">
    <property type="entry name" value="AAA+_ATPase"/>
</dbReference>
<dbReference type="InterPro" id="IPR003959">
    <property type="entry name" value="ATPase_AAA_core"/>
</dbReference>
<dbReference type="AlphaFoldDB" id="A0A9Q9CGQ6"/>
<dbReference type="PANTHER" id="PTHR43581">
    <property type="entry name" value="ATP/GTP PHOSPHATASE"/>
    <property type="match status" value="1"/>
</dbReference>
<sequence>MKVKSLKIKNFRCFEELKIDFNEDYTVLVGVNGAGKSSILEAISIGLGSYIAEFSNISGNSIHNEDAHYKYYEVGSRIDPQQQFPVSIEMGANIDGDNVFWVRSLNRQGGNTTVSGTKQIKNYALQLNEELMHGNQNIILPIVSYYGTARLWMQKKQKKNKDTAIRLARQNGYIDCLSAAANEKLMLKWFEEMTYLELQEGSKIAELEAVKDALKRCYQSIGLDLEDVEFRFNVKTKDLEIYMERKDGSREILPTRLLSDGIKGILGVVADIAYRMALLNPQLLEKVNETPGIILIDEIDMHLHPVWQKKIIHDLREIFPNVQFLFTTHSPSVLSHVPRENILMLNNHQVYPPMNKTYGRDVDSILREIMLVESRPKEILDKLKSFSDYIEESKLEDARKILNELEDILGSNDEEVISSKITLELEEM</sequence>
<dbReference type="Gene3D" id="3.40.50.300">
    <property type="entry name" value="P-loop containing nucleotide triphosphate hydrolases"/>
    <property type="match status" value="1"/>
</dbReference>
<organism evidence="2 3">
    <name type="scientific">Turicibacter bilis</name>
    <dbReference type="NCBI Taxonomy" id="2735723"/>
    <lineage>
        <taxon>Bacteria</taxon>
        <taxon>Bacillati</taxon>
        <taxon>Bacillota</taxon>
        <taxon>Erysipelotrichia</taxon>
        <taxon>Erysipelotrichales</taxon>
        <taxon>Turicibacteraceae</taxon>
        <taxon>Turicibacter</taxon>
    </lineage>
</organism>
<dbReference type="Pfam" id="PF13476">
    <property type="entry name" value="AAA_23"/>
    <property type="match status" value="1"/>
</dbReference>
<reference evidence="2" key="1">
    <citation type="submission" date="2021-03" db="EMBL/GenBank/DDBJ databases">
        <title>Comparative Genomics and Metabolomics in the genus Turicibacter.</title>
        <authorList>
            <person name="Maki J."/>
            <person name="Looft T."/>
        </authorList>
    </citation>
    <scope>NUCLEOTIDE SEQUENCE</scope>
    <source>
        <strain evidence="2">ISU324</strain>
    </source>
</reference>
<name>A0A9Q9CGQ6_9FIRM</name>
<evidence type="ECO:0000259" key="1">
    <source>
        <dbReference type="SMART" id="SM00382"/>
    </source>
</evidence>
<protein>
    <submittedName>
        <fullName evidence="2">AAA family ATPase</fullName>
    </submittedName>
</protein>
<dbReference type="GO" id="GO:0006302">
    <property type="term" value="P:double-strand break repair"/>
    <property type="evidence" value="ECO:0007669"/>
    <property type="project" value="InterPro"/>
</dbReference>
<dbReference type="GO" id="GO:0005524">
    <property type="term" value="F:ATP binding"/>
    <property type="evidence" value="ECO:0007669"/>
    <property type="project" value="InterPro"/>
</dbReference>
<accession>A0A9Q9CGQ6</accession>